<dbReference type="AlphaFoldDB" id="A0A6B0V3I1"/>
<organism evidence="1">
    <name type="scientific">Ixodes ricinus</name>
    <name type="common">Common tick</name>
    <name type="synonym">Acarus ricinus</name>
    <dbReference type="NCBI Taxonomy" id="34613"/>
    <lineage>
        <taxon>Eukaryota</taxon>
        <taxon>Metazoa</taxon>
        <taxon>Ecdysozoa</taxon>
        <taxon>Arthropoda</taxon>
        <taxon>Chelicerata</taxon>
        <taxon>Arachnida</taxon>
        <taxon>Acari</taxon>
        <taxon>Parasitiformes</taxon>
        <taxon>Ixodida</taxon>
        <taxon>Ixodoidea</taxon>
        <taxon>Ixodidae</taxon>
        <taxon>Ixodinae</taxon>
        <taxon>Ixodes</taxon>
    </lineage>
</organism>
<sequence>MQILYLKCVFIFYNYARFLISKIFQFFHDFNMLLKKHEAAAVVERMQTVLGLALGDRLGAKRKDMMPVLEADKVTASARRKKHIRAVRTLQLLAKLVHQPRAMEAMFVPLEEEKPCTPCIAYSGTFVEQADNLFLCIEKQQLLRVIDAEQGIAAVMAAYYLFDINYATAAHGLCCVVEHLLFGVRVTKPRCATQRFISSYVAEFSSVQLQASAK</sequence>
<protein>
    <submittedName>
        <fullName evidence="1">Uncharacterized protein</fullName>
    </submittedName>
</protein>
<dbReference type="EMBL" id="GIFC01014303">
    <property type="protein sequence ID" value="MXU96386.1"/>
    <property type="molecule type" value="Transcribed_RNA"/>
</dbReference>
<reference evidence="1" key="1">
    <citation type="submission" date="2019-12" db="EMBL/GenBank/DDBJ databases">
        <title>An insight into the sialome of adult female Ixodes ricinus ticks feeding for 6 days.</title>
        <authorList>
            <person name="Perner J."/>
            <person name="Ribeiro J.M.C."/>
        </authorList>
    </citation>
    <scope>NUCLEOTIDE SEQUENCE</scope>
    <source>
        <strain evidence="1">Semi-engorged</strain>
        <tissue evidence="1">Salivary glands</tissue>
    </source>
</reference>
<proteinExistence type="predicted"/>
<accession>A0A6B0V3I1</accession>
<evidence type="ECO:0000313" key="1">
    <source>
        <dbReference type="EMBL" id="MXU96386.1"/>
    </source>
</evidence>
<name>A0A6B0V3I1_IXORI</name>